<reference evidence="1 2" key="1">
    <citation type="submission" date="2010-10" db="EMBL/GenBank/DDBJ databases">
        <authorList>
            <person name="Muzny D."/>
            <person name="Qin X."/>
            <person name="Deng J."/>
            <person name="Jiang H."/>
            <person name="Liu Y."/>
            <person name="Qu J."/>
            <person name="Song X.-Z."/>
            <person name="Zhang L."/>
            <person name="Thornton R."/>
            <person name="Coyle M."/>
            <person name="Francisco L."/>
            <person name="Jackson L."/>
            <person name="Javaid M."/>
            <person name="Korchina V."/>
            <person name="Kovar C."/>
            <person name="Mata R."/>
            <person name="Mathew T."/>
            <person name="Ngo R."/>
            <person name="Nguyen L."/>
            <person name="Nguyen N."/>
            <person name="Okwuonu G."/>
            <person name="Ongeri F."/>
            <person name="Pham C."/>
            <person name="Simmons D."/>
            <person name="Wilczek-Boney K."/>
            <person name="Hale W."/>
            <person name="Jakkamsetti A."/>
            <person name="Pham P."/>
            <person name="Ruth R."/>
            <person name="San Lucas F."/>
            <person name="Warren J."/>
            <person name="Zhang J."/>
            <person name="Zhao Z."/>
            <person name="Zhou C."/>
            <person name="Zhu D."/>
            <person name="Lee S."/>
            <person name="Bess C."/>
            <person name="Blankenburg K."/>
            <person name="Forbes L."/>
            <person name="Fu Q."/>
            <person name="Gubbala S."/>
            <person name="Hirani K."/>
            <person name="Jayaseelan J.C."/>
            <person name="Lara F."/>
            <person name="Munidasa M."/>
            <person name="Palculict T."/>
            <person name="Patil S."/>
            <person name="Pu L.-L."/>
            <person name="Saada N."/>
            <person name="Tang L."/>
            <person name="Weissenberger G."/>
            <person name="Zhu Y."/>
            <person name="Hemphill L."/>
            <person name="Shang Y."/>
            <person name="Youmans B."/>
            <person name="Ayvaz T."/>
            <person name="Ross M."/>
            <person name="Santibanez J."/>
            <person name="Aqrawi P."/>
            <person name="Gross S."/>
            <person name="Joshi V."/>
            <person name="Fowler G."/>
            <person name="Nazareth L."/>
            <person name="Reid J."/>
            <person name="Worley K."/>
            <person name="Petrosino J."/>
            <person name="Highlander S."/>
            <person name="Gibbs R."/>
        </authorList>
    </citation>
    <scope>NUCLEOTIDE SEQUENCE [LARGE SCALE GENOMIC DNA]</scope>
    <source>
        <strain evidence="1 2">F0287</strain>
    </source>
</reference>
<proteinExistence type="predicted"/>
<evidence type="ECO:0000313" key="2">
    <source>
        <dbReference type="Proteomes" id="UP000005391"/>
    </source>
</evidence>
<protein>
    <submittedName>
        <fullName evidence="1">Uncharacterized protein</fullName>
    </submittedName>
</protein>
<dbReference type="EMBL" id="AEOH01000043">
    <property type="protein sequence ID" value="EFS96791.1"/>
    <property type="molecule type" value="Genomic_DNA"/>
</dbReference>
<evidence type="ECO:0000313" key="1">
    <source>
        <dbReference type="EMBL" id="EFS96791.1"/>
    </source>
</evidence>
<name>E4MTI5_CAPOC</name>
<accession>E4MTI5</accession>
<comment type="caution">
    <text evidence="1">The sequence shown here is derived from an EMBL/GenBank/DDBJ whole genome shotgun (WGS) entry which is preliminary data.</text>
</comment>
<dbReference type="Proteomes" id="UP000005391">
    <property type="component" value="Unassembled WGS sequence"/>
</dbReference>
<sequence length="40" mass="4672">MPYIWDSCCIFQDKACASEILQIFFKIKQKVIEGAKVVYN</sequence>
<dbReference type="HOGENOM" id="CLU_3286742_0_0_10"/>
<gene>
    <name evidence="1" type="ORF">HMPREF1977_1707</name>
</gene>
<organism evidence="1 2">
    <name type="scientific">Capnocytophaga ochracea F0287</name>
    <dbReference type="NCBI Taxonomy" id="873517"/>
    <lineage>
        <taxon>Bacteria</taxon>
        <taxon>Pseudomonadati</taxon>
        <taxon>Bacteroidota</taxon>
        <taxon>Flavobacteriia</taxon>
        <taxon>Flavobacteriales</taxon>
        <taxon>Flavobacteriaceae</taxon>
        <taxon>Capnocytophaga</taxon>
    </lineage>
</organism>
<dbReference type="AlphaFoldDB" id="E4MTI5"/>